<evidence type="ECO:0000313" key="12">
    <source>
        <dbReference type="EMBL" id="CAD7284876.1"/>
    </source>
</evidence>
<dbReference type="InterPro" id="IPR029041">
    <property type="entry name" value="FAD-linked_oxidoreductase-like"/>
</dbReference>
<dbReference type="GO" id="GO:0004489">
    <property type="term" value="F:methylenetetrahydrofolate reductase [NAD(P)H] activity"/>
    <property type="evidence" value="ECO:0007669"/>
    <property type="project" value="InterPro"/>
</dbReference>
<evidence type="ECO:0000256" key="6">
    <source>
        <dbReference type="ARBA" id="ARBA00022827"/>
    </source>
</evidence>
<dbReference type="Pfam" id="PF02219">
    <property type="entry name" value="MTHFR"/>
    <property type="match status" value="1"/>
</dbReference>
<dbReference type="Gene3D" id="2.60.120.260">
    <property type="entry name" value="Galactose-binding domain-like"/>
    <property type="match status" value="1"/>
</dbReference>
<dbReference type="PANTHER" id="PTHR45754">
    <property type="entry name" value="METHYLENETETRAHYDROFOLATE REDUCTASE"/>
    <property type="match status" value="1"/>
</dbReference>
<protein>
    <recommendedName>
        <fullName evidence="11">Beta-galactosidase galactose-binding domain-containing protein</fullName>
    </recommendedName>
</protein>
<evidence type="ECO:0000256" key="1">
    <source>
        <dbReference type="ARBA" id="ARBA00001974"/>
    </source>
</evidence>
<comment type="cofactor">
    <cofactor evidence="1">
        <name>FAD</name>
        <dbReference type="ChEBI" id="CHEBI:57692"/>
    </cofactor>
</comment>
<dbReference type="SUPFAM" id="SSF49785">
    <property type="entry name" value="Galactose-binding domain-like"/>
    <property type="match status" value="1"/>
</dbReference>
<evidence type="ECO:0000256" key="2">
    <source>
        <dbReference type="ARBA" id="ARBA00004777"/>
    </source>
</evidence>
<evidence type="ECO:0000256" key="8">
    <source>
        <dbReference type="ARBA" id="ARBA00023295"/>
    </source>
</evidence>
<evidence type="ECO:0000256" key="9">
    <source>
        <dbReference type="RuleBase" id="RU004254"/>
    </source>
</evidence>
<gene>
    <name evidence="12" type="ORF">NMOB1V02_LOCUS12480</name>
</gene>
<dbReference type="GO" id="GO:0005829">
    <property type="term" value="C:cytosol"/>
    <property type="evidence" value="ECO:0007669"/>
    <property type="project" value="TreeGrafter"/>
</dbReference>
<feature type="non-terminal residue" evidence="12">
    <location>
        <position position="269"/>
    </location>
</feature>
<evidence type="ECO:0000313" key="13">
    <source>
        <dbReference type="Proteomes" id="UP000678499"/>
    </source>
</evidence>
<feature type="region of interest" description="Disordered" evidence="10">
    <location>
        <begin position="1"/>
        <end position="82"/>
    </location>
</feature>
<keyword evidence="4" id="KW-0285">Flavoprotein</keyword>
<evidence type="ECO:0000256" key="3">
    <source>
        <dbReference type="ARBA" id="ARBA00006743"/>
    </source>
</evidence>
<dbReference type="AlphaFoldDB" id="A0A7R9C2B8"/>
<organism evidence="12">
    <name type="scientific">Notodromas monacha</name>
    <dbReference type="NCBI Taxonomy" id="399045"/>
    <lineage>
        <taxon>Eukaryota</taxon>
        <taxon>Metazoa</taxon>
        <taxon>Ecdysozoa</taxon>
        <taxon>Arthropoda</taxon>
        <taxon>Crustacea</taxon>
        <taxon>Oligostraca</taxon>
        <taxon>Ostracoda</taxon>
        <taxon>Podocopa</taxon>
        <taxon>Podocopida</taxon>
        <taxon>Cypridocopina</taxon>
        <taxon>Cypridoidea</taxon>
        <taxon>Cyprididae</taxon>
        <taxon>Notodromas</taxon>
    </lineage>
</organism>
<dbReference type="GO" id="GO:0071949">
    <property type="term" value="F:FAD binding"/>
    <property type="evidence" value="ECO:0007669"/>
    <property type="project" value="TreeGrafter"/>
</dbReference>
<dbReference type="EMBL" id="CAJPEX010010261">
    <property type="protein sequence ID" value="CAG0925028.1"/>
    <property type="molecule type" value="Genomic_DNA"/>
</dbReference>
<dbReference type="GO" id="GO:0016798">
    <property type="term" value="F:hydrolase activity, acting on glycosyl bonds"/>
    <property type="evidence" value="ECO:0007669"/>
    <property type="project" value="UniProtKB-KW"/>
</dbReference>
<evidence type="ECO:0000256" key="7">
    <source>
        <dbReference type="ARBA" id="ARBA00023002"/>
    </source>
</evidence>
<dbReference type="EMBL" id="OA892298">
    <property type="protein sequence ID" value="CAD7284876.1"/>
    <property type="molecule type" value="Genomic_DNA"/>
</dbReference>
<keyword evidence="6" id="KW-0274">FAD</keyword>
<dbReference type="SUPFAM" id="SSF51730">
    <property type="entry name" value="FAD-linked oxidoreductase"/>
    <property type="match status" value="1"/>
</dbReference>
<evidence type="ECO:0000256" key="4">
    <source>
        <dbReference type="ARBA" id="ARBA00022630"/>
    </source>
</evidence>
<proteinExistence type="inferred from homology"/>
<keyword evidence="7" id="KW-0560">Oxidoreductase</keyword>
<dbReference type="PANTHER" id="PTHR45754:SF3">
    <property type="entry name" value="METHYLENETETRAHYDROFOLATE REDUCTASE (NADPH)"/>
    <property type="match status" value="1"/>
</dbReference>
<feature type="compositionally biased region" description="Low complexity" evidence="10">
    <location>
        <begin position="16"/>
        <end position="58"/>
    </location>
</feature>
<evidence type="ECO:0000259" key="11">
    <source>
        <dbReference type="Pfam" id="PF21467"/>
    </source>
</evidence>
<feature type="domain" description="Beta-galactosidase galactose-binding" evidence="11">
    <location>
        <begin position="170"/>
        <end position="208"/>
    </location>
</feature>
<sequence>MPESAAGDIGNEDSPSSVVLMSSVVGQGQGQVLHQQQQQQHALRPSSSFCSSLASDSESGMDSEVEWDEEPPEGGYNDGDEAAVSVPGAYMTLRDKIHERIKAGDKFFSLEFFPPRTKAGAVNLLSMLVGWRSIDGDLPPGPKLVKAELVLDMEAPIPDTWIHFWQTQRDSWKKGVIFVNGFPLGRYWDKGPQQTVFLPGPFLRPGVNEITQFERMGSAGALFIDVTWHPAGNPAGETETSSMGIANAALNYCGLETMLHMTCLGKTPQ</sequence>
<keyword evidence="13" id="KW-1185">Reference proteome</keyword>
<evidence type="ECO:0000256" key="10">
    <source>
        <dbReference type="SAM" id="MobiDB-lite"/>
    </source>
</evidence>
<feature type="compositionally biased region" description="Acidic residues" evidence="10">
    <location>
        <begin position="59"/>
        <end position="72"/>
    </location>
</feature>
<comment type="pathway">
    <text evidence="2 9">One-carbon metabolism; tetrahydrofolate interconversion.</text>
</comment>
<dbReference type="OrthoDB" id="1657402at2759"/>
<comment type="similarity">
    <text evidence="3">Belongs to the methylenetetrahydrofolate reductase family.</text>
</comment>
<keyword evidence="8" id="KW-0326">Glycosidase</keyword>
<evidence type="ECO:0000256" key="5">
    <source>
        <dbReference type="ARBA" id="ARBA00022801"/>
    </source>
</evidence>
<dbReference type="GO" id="GO:0009086">
    <property type="term" value="P:methionine biosynthetic process"/>
    <property type="evidence" value="ECO:0007669"/>
    <property type="project" value="TreeGrafter"/>
</dbReference>
<keyword evidence="5" id="KW-0378">Hydrolase</keyword>
<dbReference type="Proteomes" id="UP000678499">
    <property type="component" value="Unassembled WGS sequence"/>
</dbReference>
<name>A0A7R9C2B8_9CRUS</name>
<reference evidence="12" key="1">
    <citation type="submission" date="2020-11" db="EMBL/GenBank/DDBJ databases">
        <authorList>
            <person name="Tran Van P."/>
        </authorList>
    </citation>
    <scope>NUCLEOTIDE SEQUENCE</scope>
</reference>
<dbReference type="Pfam" id="PF21467">
    <property type="entry name" value="BetaGal_gal-bd"/>
    <property type="match status" value="1"/>
</dbReference>
<accession>A0A7R9C2B8</accession>
<dbReference type="GO" id="GO:0035999">
    <property type="term" value="P:tetrahydrofolate interconversion"/>
    <property type="evidence" value="ECO:0007669"/>
    <property type="project" value="UniProtKB-UniPathway"/>
</dbReference>
<dbReference type="InterPro" id="IPR003171">
    <property type="entry name" value="Mehydrof_redctse-like"/>
</dbReference>
<dbReference type="InterPro" id="IPR048913">
    <property type="entry name" value="BetaGal_gal-bd"/>
</dbReference>
<dbReference type="UniPathway" id="UPA00193"/>
<dbReference type="InterPro" id="IPR008979">
    <property type="entry name" value="Galactose-bd-like_sf"/>
</dbReference>